<proteinExistence type="predicted"/>
<reference evidence="2 3" key="1">
    <citation type="submission" date="2021-08" db="EMBL/GenBank/DDBJ databases">
        <title>Draft genome sequence of Spirulina subsalsa with high tolerance to salinity and hype-accumulation of phycocyanin.</title>
        <authorList>
            <person name="Pei H."/>
            <person name="Jiang L."/>
        </authorList>
    </citation>
    <scope>NUCLEOTIDE SEQUENCE [LARGE SCALE GENOMIC DNA]</scope>
    <source>
        <strain evidence="2 3">FACHB-351</strain>
    </source>
</reference>
<organism evidence="2 3">
    <name type="scientific">Spirulina subsalsa FACHB-351</name>
    <dbReference type="NCBI Taxonomy" id="234711"/>
    <lineage>
        <taxon>Bacteria</taxon>
        <taxon>Bacillati</taxon>
        <taxon>Cyanobacteriota</taxon>
        <taxon>Cyanophyceae</taxon>
        <taxon>Spirulinales</taxon>
        <taxon>Spirulinaceae</taxon>
        <taxon>Spirulina</taxon>
    </lineage>
</organism>
<protein>
    <recommendedName>
        <fullName evidence="1">NACHT C-terminal Alpha/Beta domain-containing protein</fullName>
    </recommendedName>
</protein>
<evidence type="ECO:0000313" key="3">
    <source>
        <dbReference type="Proteomes" id="UP001526426"/>
    </source>
</evidence>
<feature type="domain" description="NACHT C-terminal Alpha/Beta" evidence="1">
    <location>
        <begin position="33"/>
        <end position="158"/>
    </location>
</feature>
<dbReference type="EMBL" id="JAIHOM010000023">
    <property type="protein sequence ID" value="MCW6035911.1"/>
    <property type="molecule type" value="Genomic_DNA"/>
</dbReference>
<accession>A0ABT3L325</accession>
<comment type="caution">
    <text evidence="2">The sequence shown here is derived from an EMBL/GenBank/DDBJ whole genome shotgun (WGS) entry which is preliminary data.</text>
</comment>
<dbReference type="Pfam" id="PF22724">
    <property type="entry name" value="NCAB1"/>
    <property type="match status" value="1"/>
</dbReference>
<name>A0ABT3L325_9CYAN</name>
<evidence type="ECO:0000313" key="2">
    <source>
        <dbReference type="EMBL" id="MCW6035911.1"/>
    </source>
</evidence>
<gene>
    <name evidence="2" type="ORF">K4A83_06445</name>
</gene>
<keyword evidence="3" id="KW-1185">Reference proteome</keyword>
<dbReference type="Proteomes" id="UP001526426">
    <property type="component" value="Unassembled WGS sequence"/>
</dbReference>
<evidence type="ECO:0000259" key="1">
    <source>
        <dbReference type="Pfam" id="PF22724"/>
    </source>
</evidence>
<dbReference type="InterPro" id="IPR054611">
    <property type="entry name" value="NCAB"/>
</dbReference>
<sequence>MVNIPQPTSLIALASLGFLTIPFTFRFSTAITWFSNSQIICIDGSRFSDPSNPALQIYTALKKAGCPASPDGKTRTIAELQAYCEDDLSEEKIALIFYEAPTDPPPQGFDMAVLNQLARFSHPPIAVVVGDRLPECRLPQFLESDPDLIANILQWLHNLER</sequence>